<gene>
    <name evidence="7" type="ORF">SAMN05660349_01259</name>
</gene>
<dbReference type="NCBIfam" id="TIGR00632">
    <property type="entry name" value="vsr"/>
    <property type="match status" value="1"/>
</dbReference>
<keyword evidence="1 6" id="KW-0540">Nuclease</keyword>
<organism evidence="7 8">
    <name type="scientific">Parabacteroides chartae</name>
    <dbReference type="NCBI Taxonomy" id="1037355"/>
    <lineage>
        <taxon>Bacteria</taxon>
        <taxon>Pseudomonadati</taxon>
        <taxon>Bacteroidota</taxon>
        <taxon>Bacteroidia</taxon>
        <taxon>Bacteroidales</taxon>
        <taxon>Tannerellaceae</taxon>
        <taxon>Parabacteroides</taxon>
    </lineage>
</organism>
<evidence type="ECO:0000256" key="4">
    <source>
        <dbReference type="ARBA" id="ARBA00022801"/>
    </source>
</evidence>
<proteinExistence type="inferred from homology"/>
<dbReference type="PIRSF" id="PIRSF018267">
    <property type="entry name" value="VSR_endonuc"/>
    <property type="match status" value="1"/>
</dbReference>
<comment type="similarity">
    <text evidence="6">Belongs to the vsr family.</text>
</comment>
<evidence type="ECO:0000313" key="7">
    <source>
        <dbReference type="EMBL" id="SKB46055.1"/>
    </source>
</evidence>
<keyword evidence="3 6" id="KW-0227">DNA damage</keyword>
<protein>
    <recommendedName>
        <fullName evidence="6">Very short patch repair endonuclease</fullName>
        <ecNumber evidence="6">3.1.-.-</ecNumber>
    </recommendedName>
</protein>
<dbReference type="SUPFAM" id="SSF52980">
    <property type="entry name" value="Restriction endonuclease-like"/>
    <property type="match status" value="1"/>
</dbReference>
<dbReference type="GO" id="GO:0004519">
    <property type="term" value="F:endonuclease activity"/>
    <property type="evidence" value="ECO:0007669"/>
    <property type="project" value="UniProtKB-KW"/>
</dbReference>
<evidence type="ECO:0000256" key="6">
    <source>
        <dbReference type="PIRNR" id="PIRNR018267"/>
    </source>
</evidence>
<dbReference type="EMBL" id="FUYQ01000007">
    <property type="protein sequence ID" value="SKB46055.1"/>
    <property type="molecule type" value="Genomic_DNA"/>
</dbReference>
<dbReference type="InterPro" id="IPR004603">
    <property type="entry name" value="DNA_mismatch_endonuc_vsr"/>
</dbReference>
<evidence type="ECO:0000313" key="8">
    <source>
        <dbReference type="Proteomes" id="UP000190852"/>
    </source>
</evidence>
<dbReference type="AlphaFoldDB" id="A0A1T5BFX0"/>
<dbReference type="InterPro" id="IPR011335">
    <property type="entry name" value="Restrct_endonuc-II-like"/>
</dbReference>
<dbReference type="Gene3D" id="3.40.960.10">
    <property type="entry name" value="VSR Endonuclease"/>
    <property type="match status" value="1"/>
</dbReference>
<name>A0A1T5BFX0_9BACT</name>
<evidence type="ECO:0000256" key="3">
    <source>
        <dbReference type="ARBA" id="ARBA00022763"/>
    </source>
</evidence>
<evidence type="ECO:0000256" key="2">
    <source>
        <dbReference type="ARBA" id="ARBA00022759"/>
    </source>
</evidence>
<keyword evidence="2 6" id="KW-0255">Endonuclease</keyword>
<keyword evidence="5 6" id="KW-0234">DNA repair</keyword>
<sequence>MSDNMTKEKRHLCMSHIKGKNTRPEWIVRRFLFHHGFRYRLHDKRIPGSPDIVLSRYHTVIFVNGCFWHSHDCLHAKLPKTNTDFWEAKMRRNKERDADNYSKLYSMGWNVILIWECELKPSRQNDTLENLISFLRKMIHQI</sequence>
<dbReference type="Proteomes" id="UP000190852">
    <property type="component" value="Unassembled WGS sequence"/>
</dbReference>
<dbReference type="EC" id="3.1.-.-" evidence="6"/>
<dbReference type="Pfam" id="PF03852">
    <property type="entry name" value="Vsr"/>
    <property type="match status" value="1"/>
</dbReference>
<evidence type="ECO:0000256" key="1">
    <source>
        <dbReference type="ARBA" id="ARBA00022722"/>
    </source>
</evidence>
<evidence type="ECO:0000256" key="5">
    <source>
        <dbReference type="ARBA" id="ARBA00023204"/>
    </source>
</evidence>
<dbReference type="CDD" id="cd00221">
    <property type="entry name" value="Vsr"/>
    <property type="match status" value="1"/>
</dbReference>
<dbReference type="GO" id="GO:0006298">
    <property type="term" value="P:mismatch repair"/>
    <property type="evidence" value="ECO:0007669"/>
    <property type="project" value="UniProtKB-UniRule"/>
</dbReference>
<keyword evidence="4 6" id="KW-0378">Hydrolase</keyword>
<dbReference type="GO" id="GO:0016787">
    <property type="term" value="F:hydrolase activity"/>
    <property type="evidence" value="ECO:0007669"/>
    <property type="project" value="UniProtKB-KW"/>
</dbReference>
<keyword evidence="8" id="KW-1185">Reference proteome</keyword>
<comment type="function">
    <text evidence="6">May nick specific sequences that contain T:G mispairs resulting from m5C-deamination.</text>
</comment>
<reference evidence="8" key="1">
    <citation type="submission" date="2017-02" db="EMBL/GenBank/DDBJ databases">
        <authorList>
            <person name="Varghese N."/>
            <person name="Submissions S."/>
        </authorList>
    </citation>
    <scope>NUCLEOTIDE SEQUENCE [LARGE SCALE GENOMIC DNA]</scope>
    <source>
        <strain evidence="8">DSM 24967</strain>
    </source>
</reference>
<accession>A0A1T5BFX0</accession>